<name>A0A1H7ABZ8_9FIRM</name>
<protein>
    <submittedName>
        <fullName evidence="3">Putative tricarboxylic transport membrane protein</fullName>
    </submittedName>
</protein>
<feature type="transmembrane region" description="Helical" evidence="1">
    <location>
        <begin position="322"/>
        <end position="347"/>
    </location>
</feature>
<feature type="transmembrane region" description="Helical" evidence="1">
    <location>
        <begin position="297"/>
        <end position="316"/>
    </location>
</feature>
<gene>
    <name evidence="3" type="ORF">SAMN05660742_1119</name>
</gene>
<dbReference type="PANTHER" id="PTHR35342">
    <property type="entry name" value="TRICARBOXYLIC TRANSPORT PROTEIN"/>
    <property type="match status" value="1"/>
</dbReference>
<organism evidence="3 4">
    <name type="scientific">Propionispira arboris</name>
    <dbReference type="NCBI Taxonomy" id="84035"/>
    <lineage>
        <taxon>Bacteria</taxon>
        <taxon>Bacillati</taxon>
        <taxon>Bacillota</taxon>
        <taxon>Negativicutes</taxon>
        <taxon>Selenomonadales</taxon>
        <taxon>Selenomonadaceae</taxon>
        <taxon>Propionispira</taxon>
    </lineage>
</organism>
<feature type="transmembrane region" description="Helical" evidence="1">
    <location>
        <begin position="251"/>
        <end position="268"/>
    </location>
</feature>
<feature type="transmembrane region" description="Helical" evidence="1">
    <location>
        <begin position="116"/>
        <end position="138"/>
    </location>
</feature>
<evidence type="ECO:0000313" key="3">
    <source>
        <dbReference type="EMBL" id="SEJ58535.1"/>
    </source>
</evidence>
<keyword evidence="4" id="KW-1185">Reference proteome</keyword>
<dbReference type="Pfam" id="PF01970">
    <property type="entry name" value="TctA"/>
    <property type="match status" value="1"/>
</dbReference>
<evidence type="ECO:0000256" key="1">
    <source>
        <dbReference type="SAM" id="Phobius"/>
    </source>
</evidence>
<accession>A0A1H7ABZ8</accession>
<dbReference type="PANTHER" id="PTHR35342:SF5">
    <property type="entry name" value="TRICARBOXYLIC TRANSPORT PROTEIN"/>
    <property type="match status" value="1"/>
</dbReference>
<reference evidence="3 4" key="1">
    <citation type="submission" date="2016-10" db="EMBL/GenBank/DDBJ databases">
        <authorList>
            <person name="de Groot N.N."/>
        </authorList>
    </citation>
    <scope>NUCLEOTIDE SEQUENCE [LARGE SCALE GENOMIC DNA]</scope>
    <source>
        <strain evidence="3 4">DSM 2179</strain>
    </source>
</reference>
<dbReference type="Proteomes" id="UP000199662">
    <property type="component" value="Unassembled WGS sequence"/>
</dbReference>
<keyword evidence="1" id="KW-0812">Transmembrane</keyword>
<dbReference type="STRING" id="84035.SAMN05660742_1119"/>
<evidence type="ECO:0000313" key="4">
    <source>
        <dbReference type="Proteomes" id="UP000199662"/>
    </source>
</evidence>
<feature type="transmembrane region" description="Helical" evidence="1">
    <location>
        <begin position="220"/>
        <end position="244"/>
    </location>
</feature>
<dbReference type="AlphaFoldDB" id="A0A1H7ABZ8"/>
<dbReference type="EMBL" id="FNZK01000011">
    <property type="protein sequence ID" value="SEJ58535.1"/>
    <property type="molecule type" value="Genomic_DNA"/>
</dbReference>
<proteinExistence type="predicted"/>
<feature type="transmembrane region" description="Helical" evidence="1">
    <location>
        <begin position="12"/>
        <end position="30"/>
    </location>
</feature>
<feature type="domain" description="DUF112" evidence="2">
    <location>
        <begin position="2"/>
        <end position="299"/>
    </location>
</feature>
<keyword evidence="1" id="KW-1133">Transmembrane helix</keyword>
<evidence type="ECO:0000259" key="2">
    <source>
        <dbReference type="Pfam" id="PF01970"/>
    </source>
</evidence>
<dbReference type="InterPro" id="IPR002823">
    <property type="entry name" value="DUF112_TM"/>
</dbReference>
<feature type="transmembrane region" description="Helical" evidence="1">
    <location>
        <begin position="74"/>
        <end position="95"/>
    </location>
</feature>
<keyword evidence="1" id="KW-0472">Membrane</keyword>
<sequence length="360" mass="39333">MVAQWNIDLETADLFAALVCILCVAIVVSGKSVGKGLISALLGLLLCTIGSDPISTYSRWTYGVERLFNGVPPLPLILGVMVLSDILTSLERFVLFEKTKHIAAFLPNWGQLKMMLLPMVTGSIIGLLISVIPAAARAAAFISCYDTKRAARRKKNPFVLAAASQAAQASSSVGSMFSLLLFGIPGTRLGVILFMTFLLHGLSPASFFGQPNIEVIDSVLGGAFVTGMLLIGLGFCGMHFFAVCSRLDGRILLPILFVITIAGVYLIHQSFFDVYLTILFGIIGYIRNRYRYPLLPFLLAFILGPIIEVNLRHTLAFSAGDFSILLTNPLALILLITAILLLLMTFLKQWSYTRYIKKNM</sequence>